<dbReference type="GeneID" id="81363474"/>
<protein>
    <submittedName>
        <fullName evidence="2">Uncharacterized protein</fullName>
    </submittedName>
</protein>
<organism evidence="2 3">
    <name type="scientific">Penicillium argentinense</name>
    <dbReference type="NCBI Taxonomy" id="1131581"/>
    <lineage>
        <taxon>Eukaryota</taxon>
        <taxon>Fungi</taxon>
        <taxon>Dikarya</taxon>
        <taxon>Ascomycota</taxon>
        <taxon>Pezizomycotina</taxon>
        <taxon>Eurotiomycetes</taxon>
        <taxon>Eurotiomycetidae</taxon>
        <taxon>Eurotiales</taxon>
        <taxon>Aspergillaceae</taxon>
        <taxon>Penicillium</taxon>
    </lineage>
</organism>
<gene>
    <name evidence="2" type="ORF">N7532_012004</name>
</gene>
<dbReference type="Gene3D" id="3.40.50.720">
    <property type="entry name" value="NAD(P)-binding Rossmann-like Domain"/>
    <property type="match status" value="1"/>
</dbReference>
<dbReference type="EMBL" id="JAPQKI010000011">
    <property type="protein sequence ID" value="KAJ5082961.1"/>
    <property type="molecule type" value="Genomic_DNA"/>
</dbReference>
<dbReference type="PANTHER" id="PTHR47534:SF2">
    <property type="entry name" value="KETOREDUCTASE (KR) DOMAIN-CONTAINING PROTEIN-RELATED"/>
    <property type="match status" value="1"/>
</dbReference>
<keyword evidence="3" id="KW-1185">Reference proteome</keyword>
<proteinExistence type="predicted"/>
<keyword evidence="1" id="KW-0560">Oxidoreductase</keyword>
<dbReference type="AlphaFoldDB" id="A0A9W9EJR7"/>
<dbReference type="GO" id="GO:0016491">
    <property type="term" value="F:oxidoreductase activity"/>
    <property type="evidence" value="ECO:0007669"/>
    <property type="project" value="UniProtKB-KW"/>
</dbReference>
<sequence length="231" mass="24956">MVSLEEAKKHNASLKDFLLNLVAAFGDDVLTWMAEVGGTSGIGEATAHGQISLIECDASRLRSVNQACKKIQQKETKVNLLFMTAGIMTTKGRDVAAKPSLGKILSRVVSVLSAGDKTPLIMDDLSLKKNFSLRNCGRHAITVASLSMEQLASAHPLTSFVHTSPSAVKMGLMRDFGPLTRAAIEAMYLIAKLSFVPLDESGERHLTLLRVPASRHGVPKMLPVPHIARME</sequence>
<reference evidence="2" key="2">
    <citation type="journal article" date="2023" name="IMA Fungus">
        <title>Comparative genomic study of the Penicillium genus elucidates a diverse pangenome and 15 lateral gene transfer events.</title>
        <authorList>
            <person name="Petersen C."/>
            <person name="Sorensen T."/>
            <person name="Nielsen M.R."/>
            <person name="Sondergaard T.E."/>
            <person name="Sorensen J.L."/>
            <person name="Fitzpatrick D.A."/>
            <person name="Frisvad J.C."/>
            <person name="Nielsen K.L."/>
        </authorList>
    </citation>
    <scope>NUCLEOTIDE SEQUENCE</scope>
    <source>
        <strain evidence="2">IBT 30761</strain>
    </source>
</reference>
<evidence type="ECO:0000313" key="2">
    <source>
        <dbReference type="EMBL" id="KAJ5082961.1"/>
    </source>
</evidence>
<dbReference type="InterPro" id="IPR052228">
    <property type="entry name" value="Sec_Metab_Biosynth_Oxidored"/>
</dbReference>
<comment type="caution">
    <text evidence="2">The sequence shown here is derived from an EMBL/GenBank/DDBJ whole genome shotgun (WGS) entry which is preliminary data.</text>
</comment>
<dbReference type="PANTHER" id="PTHR47534">
    <property type="entry name" value="YALI0E05731P"/>
    <property type="match status" value="1"/>
</dbReference>
<dbReference type="SUPFAM" id="SSF51735">
    <property type="entry name" value="NAD(P)-binding Rossmann-fold domains"/>
    <property type="match status" value="1"/>
</dbReference>
<name>A0A9W9EJR7_9EURO</name>
<evidence type="ECO:0000313" key="3">
    <source>
        <dbReference type="Proteomes" id="UP001149074"/>
    </source>
</evidence>
<evidence type="ECO:0000256" key="1">
    <source>
        <dbReference type="ARBA" id="ARBA00023002"/>
    </source>
</evidence>
<dbReference type="Proteomes" id="UP001149074">
    <property type="component" value="Unassembled WGS sequence"/>
</dbReference>
<dbReference type="InterPro" id="IPR036291">
    <property type="entry name" value="NAD(P)-bd_dom_sf"/>
</dbReference>
<dbReference type="OrthoDB" id="2898509at2759"/>
<accession>A0A9W9EJR7</accession>
<dbReference type="RefSeq" id="XP_056469483.1">
    <property type="nucleotide sequence ID" value="XM_056624495.1"/>
</dbReference>
<reference evidence="2" key="1">
    <citation type="submission" date="2022-11" db="EMBL/GenBank/DDBJ databases">
        <authorList>
            <person name="Petersen C."/>
        </authorList>
    </citation>
    <scope>NUCLEOTIDE SEQUENCE</scope>
    <source>
        <strain evidence="2">IBT 30761</strain>
    </source>
</reference>